<name>A0AA86P8Y6_9EUKA</name>
<evidence type="ECO:0000256" key="6">
    <source>
        <dbReference type="SAM" id="MobiDB-lite"/>
    </source>
</evidence>
<dbReference type="Pfam" id="PF03133">
    <property type="entry name" value="TTL"/>
    <property type="match status" value="2"/>
</dbReference>
<dbReference type="GO" id="GO:0015631">
    <property type="term" value="F:tubulin binding"/>
    <property type="evidence" value="ECO:0007669"/>
    <property type="project" value="TreeGrafter"/>
</dbReference>
<keyword evidence="2 7" id="KW-0436">Ligase</keyword>
<proteinExistence type="inferred from homology"/>
<dbReference type="GO" id="GO:0000226">
    <property type="term" value="P:microtubule cytoskeleton organization"/>
    <property type="evidence" value="ECO:0007669"/>
    <property type="project" value="TreeGrafter"/>
</dbReference>
<feature type="region of interest" description="Disordered" evidence="6">
    <location>
        <begin position="140"/>
        <end position="173"/>
    </location>
</feature>
<dbReference type="InterPro" id="IPR004344">
    <property type="entry name" value="TTL/TTLL_fam"/>
</dbReference>
<dbReference type="GO" id="GO:0070740">
    <property type="term" value="F:tubulin-glutamic acid ligase activity"/>
    <property type="evidence" value="ECO:0007669"/>
    <property type="project" value="TreeGrafter"/>
</dbReference>
<dbReference type="PANTHER" id="PTHR12241:SF39">
    <property type="entry name" value="TUBULIN POLYGLUTAMYLASE TTLL9-RELATED"/>
    <property type="match status" value="1"/>
</dbReference>
<keyword evidence="9" id="KW-1185">Reference proteome</keyword>
<dbReference type="SUPFAM" id="SSF56059">
    <property type="entry name" value="Glutathione synthetase ATP-binding domain-like"/>
    <property type="match status" value="1"/>
</dbReference>
<evidence type="ECO:0000313" key="7">
    <source>
        <dbReference type="EMBL" id="CAI9934261.1"/>
    </source>
</evidence>
<evidence type="ECO:0000313" key="8">
    <source>
        <dbReference type="EMBL" id="CAL6021099.1"/>
    </source>
</evidence>
<sequence length="483" mass="55343">MTYRFSTHFRSTIYQVMLERGWEDAGDSQDFDFAWLNKEEISAAYTAQQSQKKYLINHYQNHQMLSRKDLLAQNVQKCWKFIAKTNPTLAEEFKTIPLTFILPENYSAFVRYAETRSDSVRVVSNGSTVGSVKRGQNVSRIPGIEKLPPRNDKTSQLADKPPQQLKRELSAPNLEKPNISRLTTNTGDKFIVKPACLLQGQGIFIATLPEIQTWYETEYQKIKAESVEMDAKIAQSMFAQYQKRGIQTTLQQIEQNFKSGHDLYLIQKYIENPLLINGHKFDCRIYVLVKSFKPLNCYICNEGFARFALKTYTSDDLSAHLTNVAIQKKADDYDSDGDGAKWGLFQLFQYIQTQFGKQKAKQCQRNVEMTVLRTLQSVANQMNQSKQSFEIYGFDVMLTSDLQVQICEVNACPSLSADTKEDELVKKRMLHDALSIEVDNKDQRVFGCFHQLFYGNVDEKDYNAGIVETGVLLGDQSNRCGTF</sequence>
<comment type="caution">
    <text evidence="7">The sequence shown here is derived from an EMBL/GenBank/DDBJ whole genome shotgun (WGS) entry which is preliminary data.</text>
</comment>
<accession>A0AA86P8Y6</accession>
<evidence type="ECO:0000256" key="1">
    <source>
        <dbReference type="ARBA" id="ARBA00006820"/>
    </source>
</evidence>
<reference evidence="8 9" key="2">
    <citation type="submission" date="2024-07" db="EMBL/GenBank/DDBJ databases">
        <authorList>
            <person name="Akdeniz Z."/>
        </authorList>
    </citation>
    <scope>NUCLEOTIDE SEQUENCE [LARGE SCALE GENOMIC DNA]</scope>
</reference>
<dbReference type="PANTHER" id="PTHR12241">
    <property type="entry name" value="TUBULIN POLYGLUTAMYLASE"/>
    <property type="match status" value="1"/>
</dbReference>
<keyword evidence="4" id="KW-0067">ATP-binding</keyword>
<dbReference type="PROSITE" id="PS51221">
    <property type="entry name" value="TTL"/>
    <property type="match status" value="1"/>
</dbReference>
<evidence type="ECO:0000313" key="9">
    <source>
        <dbReference type="Proteomes" id="UP001642409"/>
    </source>
</evidence>
<evidence type="ECO:0000256" key="2">
    <source>
        <dbReference type="ARBA" id="ARBA00022598"/>
    </source>
</evidence>
<dbReference type="AlphaFoldDB" id="A0AA86P8Y6"/>
<gene>
    <name evidence="7" type="ORF">HINF_LOCUS21906</name>
    <name evidence="8" type="ORF">HINF_LOCUS28004</name>
</gene>
<keyword evidence="3" id="KW-0547">Nucleotide-binding</keyword>
<dbReference type="Gene3D" id="3.30.470.20">
    <property type="entry name" value="ATP-grasp fold, B domain"/>
    <property type="match status" value="1"/>
</dbReference>
<dbReference type="Proteomes" id="UP001642409">
    <property type="component" value="Unassembled WGS sequence"/>
</dbReference>
<dbReference type="EMBL" id="CAXDID020000088">
    <property type="protein sequence ID" value="CAL6021099.1"/>
    <property type="molecule type" value="Genomic_DNA"/>
</dbReference>
<reference evidence="7" key="1">
    <citation type="submission" date="2023-06" db="EMBL/GenBank/DDBJ databases">
        <authorList>
            <person name="Kurt Z."/>
        </authorList>
    </citation>
    <scope>NUCLEOTIDE SEQUENCE</scope>
</reference>
<protein>
    <recommendedName>
        <fullName evidence="5">Tubulin--tyrosine ligase-like protein 9</fullName>
    </recommendedName>
</protein>
<organism evidence="7">
    <name type="scientific">Hexamita inflata</name>
    <dbReference type="NCBI Taxonomy" id="28002"/>
    <lineage>
        <taxon>Eukaryota</taxon>
        <taxon>Metamonada</taxon>
        <taxon>Diplomonadida</taxon>
        <taxon>Hexamitidae</taxon>
        <taxon>Hexamitinae</taxon>
        <taxon>Hexamita</taxon>
    </lineage>
</organism>
<dbReference type="GO" id="GO:0036064">
    <property type="term" value="C:ciliary basal body"/>
    <property type="evidence" value="ECO:0007669"/>
    <property type="project" value="TreeGrafter"/>
</dbReference>
<dbReference type="GO" id="GO:0005524">
    <property type="term" value="F:ATP binding"/>
    <property type="evidence" value="ECO:0007669"/>
    <property type="project" value="UniProtKB-KW"/>
</dbReference>
<comment type="similarity">
    <text evidence="1">Belongs to the tubulin--tyrosine ligase family.</text>
</comment>
<evidence type="ECO:0000256" key="5">
    <source>
        <dbReference type="ARBA" id="ARBA00030445"/>
    </source>
</evidence>
<evidence type="ECO:0000256" key="4">
    <source>
        <dbReference type="ARBA" id="ARBA00022840"/>
    </source>
</evidence>
<evidence type="ECO:0000256" key="3">
    <source>
        <dbReference type="ARBA" id="ARBA00022741"/>
    </source>
</evidence>
<dbReference type="EMBL" id="CATOUU010000564">
    <property type="protein sequence ID" value="CAI9934261.1"/>
    <property type="molecule type" value="Genomic_DNA"/>
</dbReference>